<dbReference type="AlphaFoldDB" id="A0A818FGU4"/>
<name>A0A818FGU4_9BILA</name>
<evidence type="ECO:0000313" key="2">
    <source>
        <dbReference type="Proteomes" id="UP000663872"/>
    </source>
</evidence>
<protein>
    <submittedName>
        <fullName evidence="1">Uncharacterized protein</fullName>
    </submittedName>
</protein>
<evidence type="ECO:0000313" key="1">
    <source>
        <dbReference type="EMBL" id="CAF3473295.1"/>
    </source>
</evidence>
<gene>
    <name evidence="1" type="ORF">GRG538_LOCUS15823</name>
</gene>
<organism evidence="1 2">
    <name type="scientific">Rotaria socialis</name>
    <dbReference type="NCBI Taxonomy" id="392032"/>
    <lineage>
        <taxon>Eukaryota</taxon>
        <taxon>Metazoa</taxon>
        <taxon>Spiralia</taxon>
        <taxon>Gnathifera</taxon>
        <taxon>Rotifera</taxon>
        <taxon>Eurotatoria</taxon>
        <taxon>Bdelloidea</taxon>
        <taxon>Philodinida</taxon>
        <taxon>Philodinidae</taxon>
        <taxon>Rotaria</taxon>
    </lineage>
</organism>
<accession>A0A818FGU4</accession>
<proteinExistence type="predicted"/>
<sequence>MQENSLFYEQHSLVNNDPDLQRCIVGRRIAKSNIHINISKEYFVTAFIHSNRNNNQANHLSSTRVPFELRQGTNLIKPQIRERIETLQQAVYRTQSVFQREF</sequence>
<reference evidence="1" key="1">
    <citation type="submission" date="2021-02" db="EMBL/GenBank/DDBJ databases">
        <authorList>
            <person name="Nowell W R."/>
        </authorList>
    </citation>
    <scope>NUCLEOTIDE SEQUENCE</scope>
</reference>
<dbReference type="EMBL" id="CAJNYT010002518">
    <property type="protein sequence ID" value="CAF3473295.1"/>
    <property type="molecule type" value="Genomic_DNA"/>
</dbReference>
<dbReference type="Proteomes" id="UP000663872">
    <property type="component" value="Unassembled WGS sequence"/>
</dbReference>
<comment type="caution">
    <text evidence="1">The sequence shown here is derived from an EMBL/GenBank/DDBJ whole genome shotgun (WGS) entry which is preliminary data.</text>
</comment>